<evidence type="ECO:0000256" key="3">
    <source>
        <dbReference type="ARBA" id="ARBA00022989"/>
    </source>
</evidence>
<dbReference type="PANTHER" id="PTHR13608">
    <property type="entry name" value="ARMADILLO-LIKE HELICAL DOMAIN-CONTAINING PROTEIN 3"/>
    <property type="match status" value="1"/>
</dbReference>
<evidence type="ECO:0000256" key="4">
    <source>
        <dbReference type="ARBA" id="ARBA00023136"/>
    </source>
</evidence>
<name>A0ABP1QFS4_9HEXA</name>
<keyword evidence="2" id="KW-0812">Transmembrane</keyword>
<evidence type="ECO:0000256" key="1">
    <source>
        <dbReference type="ARBA" id="ARBA00004370"/>
    </source>
</evidence>
<dbReference type="InterPro" id="IPR039868">
    <property type="entry name" value="ARMD3-like"/>
</dbReference>
<gene>
    <name evidence="6" type="ORF">ODALV1_LOCUS10943</name>
</gene>
<dbReference type="Pfam" id="PF08427">
    <property type="entry name" value="ARMH3_C"/>
    <property type="match status" value="1"/>
</dbReference>
<dbReference type="EMBL" id="CAXLJM020000033">
    <property type="protein sequence ID" value="CAL8101757.1"/>
    <property type="molecule type" value="Genomic_DNA"/>
</dbReference>
<proteinExistence type="predicted"/>
<sequence>MSLRKTSTHSLGKKQLKEKIIQIYEQLLQGEDPSLSNSNFWDEFFLLKPKPSVLETELSKLRGDQLNYLKPIIRSLFTHCVSVLGESNSNSHHIKICNSFQTMVGLVDGVVKLIKTEFGYDLLDALMGFESATRVINDLLHNSSTILTGEYPKCVKQSCIHALLMIMTSTEIISKNKIMEYIVTNQTFLESIFWLLSQTDTRIEFGHDCLIIVTLLVNFEKDRPNDCAVRLSLVDDHLTLNGYSQAITAGLSEFCMQHTLSSESNSGWLHSFTSMVGSMFITDEHGKNESLCGTKVGLLVAFYEAIHLNRNFMTTLANTKTDTSPCNTLAQNVSSPIQMPPSNLLVTFLEYSSIVMQDIKTESSSNLVKLCFIILTCIAEDQYANALMSDPHLVFRVQIHRVPMRHRKISQDLSPPMPLVCALLDLMVEFLMTHLTKRLPYDIYMQSVGIIHRLLCYQKKSRTKISHDWRQLWSAFFTVLKFLISNEASLLKKFDIFQLALQIVNMVNLFITYGDTFLLTAASYDELYYEIIRCQQTFECLYSLTARYASNSGDFQSSASKLSFALVNVRAILTHFTPKIDEFLTSQNISTPTEEQIIEVVRENYESLTLKIPDSFDQFERFSEVPKYSSFFTSIIRVVIKDTRYNLSGKAIDFSPILTGDQ</sequence>
<keyword evidence="3" id="KW-1133">Transmembrane helix</keyword>
<evidence type="ECO:0000313" key="7">
    <source>
        <dbReference type="Proteomes" id="UP001642540"/>
    </source>
</evidence>
<evidence type="ECO:0000256" key="2">
    <source>
        <dbReference type="ARBA" id="ARBA00022692"/>
    </source>
</evidence>
<dbReference type="InterPro" id="IPR013636">
    <property type="entry name" value="ARMH3_C"/>
</dbReference>
<comment type="subcellular location">
    <subcellularLocation>
        <location evidence="1">Membrane</location>
    </subcellularLocation>
</comment>
<keyword evidence="7" id="KW-1185">Reference proteome</keyword>
<evidence type="ECO:0000259" key="5">
    <source>
        <dbReference type="SMART" id="SM01158"/>
    </source>
</evidence>
<dbReference type="SMART" id="SM01158">
    <property type="entry name" value="DUF1741"/>
    <property type="match status" value="1"/>
</dbReference>
<dbReference type="PANTHER" id="PTHR13608:SF3">
    <property type="entry name" value="ARMADILLO-LIKE HELICAL DOMAIN-CONTAINING PROTEIN 3"/>
    <property type="match status" value="1"/>
</dbReference>
<keyword evidence="4" id="KW-0472">Membrane</keyword>
<accession>A0ABP1QFS4</accession>
<feature type="domain" description="Armadillo-like helical" evidence="5">
    <location>
        <begin position="411"/>
        <end position="647"/>
    </location>
</feature>
<reference evidence="6 7" key="1">
    <citation type="submission" date="2024-08" db="EMBL/GenBank/DDBJ databases">
        <authorList>
            <person name="Cucini C."/>
            <person name="Frati F."/>
        </authorList>
    </citation>
    <scope>NUCLEOTIDE SEQUENCE [LARGE SCALE GENOMIC DNA]</scope>
</reference>
<comment type="caution">
    <text evidence="6">The sequence shown here is derived from an EMBL/GenBank/DDBJ whole genome shotgun (WGS) entry which is preliminary data.</text>
</comment>
<dbReference type="Proteomes" id="UP001642540">
    <property type="component" value="Unassembled WGS sequence"/>
</dbReference>
<organism evidence="6 7">
    <name type="scientific">Orchesella dallaii</name>
    <dbReference type="NCBI Taxonomy" id="48710"/>
    <lineage>
        <taxon>Eukaryota</taxon>
        <taxon>Metazoa</taxon>
        <taxon>Ecdysozoa</taxon>
        <taxon>Arthropoda</taxon>
        <taxon>Hexapoda</taxon>
        <taxon>Collembola</taxon>
        <taxon>Entomobryomorpha</taxon>
        <taxon>Entomobryoidea</taxon>
        <taxon>Orchesellidae</taxon>
        <taxon>Orchesellinae</taxon>
        <taxon>Orchesella</taxon>
    </lineage>
</organism>
<protein>
    <recommendedName>
        <fullName evidence="5">Armadillo-like helical domain-containing protein</fullName>
    </recommendedName>
</protein>
<evidence type="ECO:0000313" key="6">
    <source>
        <dbReference type="EMBL" id="CAL8101757.1"/>
    </source>
</evidence>